<evidence type="ECO:0000313" key="6">
    <source>
        <dbReference type="EMBL" id="VVD02726.1"/>
    </source>
</evidence>
<dbReference type="GO" id="GO:0005324">
    <property type="term" value="F:long-chain fatty acid transmembrane transporter activity"/>
    <property type="evidence" value="ECO:0007669"/>
    <property type="project" value="TreeGrafter"/>
</dbReference>
<dbReference type="AlphaFoldDB" id="A0A5E4QXH2"/>
<dbReference type="PANTHER" id="PTHR11384">
    <property type="entry name" value="ATP-BINDING CASSETTE, SUB-FAMILY D MEMBER"/>
    <property type="match status" value="1"/>
</dbReference>
<protein>
    <recommendedName>
        <fullName evidence="5">ABC transmembrane type-1 domain-containing protein</fullName>
    </recommendedName>
</protein>
<dbReference type="Pfam" id="PF06472">
    <property type="entry name" value="ABC_membrane_2"/>
    <property type="match status" value="1"/>
</dbReference>
<dbReference type="GO" id="GO:0042760">
    <property type="term" value="P:very long-chain fatty acid catabolic process"/>
    <property type="evidence" value="ECO:0007669"/>
    <property type="project" value="TreeGrafter"/>
</dbReference>
<feature type="non-terminal residue" evidence="6">
    <location>
        <position position="74"/>
    </location>
</feature>
<dbReference type="GO" id="GO:0015910">
    <property type="term" value="P:long-chain fatty acid import into peroxisome"/>
    <property type="evidence" value="ECO:0007669"/>
    <property type="project" value="TreeGrafter"/>
</dbReference>
<evidence type="ECO:0000313" key="7">
    <source>
        <dbReference type="Proteomes" id="UP000324832"/>
    </source>
</evidence>
<keyword evidence="2" id="KW-0812">Transmembrane</keyword>
<dbReference type="EMBL" id="FZQP02006277">
    <property type="protein sequence ID" value="VVD02726.1"/>
    <property type="molecule type" value="Genomic_DNA"/>
</dbReference>
<dbReference type="GO" id="GO:0005778">
    <property type="term" value="C:peroxisomal membrane"/>
    <property type="evidence" value="ECO:0007669"/>
    <property type="project" value="TreeGrafter"/>
</dbReference>
<evidence type="ECO:0000256" key="1">
    <source>
        <dbReference type="ARBA" id="ARBA00022448"/>
    </source>
</evidence>
<dbReference type="PANTHER" id="PTHR11384:SF62">
    <property type="entry name" value="ATP-BINDING CASSETTE SUB-FAMILY D MEMBER 3"/>
    <property type="match status" value="1"/>
</dbReference>
<dbReference type="GO" id="GO:0006635">
    <property type="term" value="P:fatty acid beta-oxidation"/>
    <property type="evidence" value="ECO:0007669"/>
    <property type="project" value="TreeGrafter"/>
</dbReference>
<dbReference type="GO" id="GO:0005524">
    <property type="term" value="F:ATP binding"/>
    <property type="evidence" value="ECO:0007669"/>
    <property type="project" value="InterPro"/>
</dbReference>
<dbReference type="Proteomes" id="UP000324832">
    <property type="component" value="Unassembled WGS sequence"/>
</dbReference>
<evidence type="ECO:0000256" key="2">
    <source>
        <dbReference type="ARBA" id="ARBA00022692"/>
    </source>
</evidence>
<reference evidence="6 7" key="1">
    <citation type="submission" date="2017-07" db="EMBL/GenBank/DDBJ databases">
        <authorList>
            <person name="Talla V."/>
            <person name="Backstrom N."/>
        </authorList>
    </citation>
    <scope>NUCLEOTIDE SEQUENCE [LARGE SCALE GENOMIC DNA]</scope>
</reference>
<keyword evidence="1" id="KW-0813">Transport</keyword>
<dbReference type="InterPro" id="IPR011527">
    <property type="entry name" value="ABC1_TM_dom"/>
</dbReference>
<accession>A0A5E4QXH2</accession>
<keyword evidence="3" id="KW-1133">Transmembrane helix</keyword>
<sequence length="74" mass="8892">MSYLLASGMFLTYLRRPTARMTVQEQKLEGEYRFVNSRLITNAEEIAFYQGNRREHLTLLSSFYKLTRHLRNFL</sequence>
<dbReference type="GO" id="GO:0007031">
    <property type="term" value="P:peroxisome organization"/>
    <property type="evidence" value="ECO:0007669"/>
    <property type="project" value="TreeGrafter"/>
</dbReference>
<organism evidence="6 7">
    <name type="scientific">Leptidea sinapis</name>
    <dbReference type="NCBI Taxonomy" id="189913"/>
    <lineage>
        <taxon>Eukaryota</taxon>
        <taxon>Metazoa</taxon>
        <taxon>Ecdysozoa</taxon>
        <taxon>Arthropoda</taxon>
        <taxon>Hexapoda</taxon>
        <taxon>Insecta</taxon>
        <taxon>Pterygota</taxon>
        <taxon>Neoptera</taxon>
        <taxon>Endopterygota</taxon>
        <taxon>Lepidoptera</taxon>
        <taxon>Glossata</taxon>
        <taxon>Ditrysia</taxon>
        <taxon>Papilionoidea</taxon>
        <taxon>Pieridae</taxon>
        <taxon>Dismorphiinae</taxon>
        <taxon>Leptidea</taxon>
    </lineage>
</organism>
<evidence type="ECO:0000256" key="4">
    <source>
        <dbReference type="ARBA" id="ARBA00023136"/>
    </source>
</evidence>
<keyword evidence="4" id="KW-0472">Membrane</keyword>
<name>A0A5E4QXH2_9NEOP</name>
<dbReference type="InterPro" id="IPR050835">
    <property type="entry name" value="ABC_transporter_sub-D"/>
</dbReference>
<evidence type="ECO:0000256" key="3">
    <source>
        <dbReference type="ARBA" id="ARBA00022989"/>
    </source>
</evidence>
<dbReference type="GO" id="GO:0140359">
    <property type="term" value="F:ABC-type transporter activity"/>
    <property type="evidence" value="ECO:0007669"/>
    <property type="project" value="InterPro"/>
</dbReference>
<feature type="domain" description="ABC transmembrane type-1" evidence="5">
    <location>
        <begin position="1"/>
        <end position="73"/>
    </location>
</feature>
<keyword evidence="7" id="KW-1185">Reference proteome</keyword>
<evidence type="ECO:0000259" key="5">
    <source>
        <dbReference type="Pfam" id="PF06472"/>
    </source>
</evidence>
<proteinExistence type="predicted"/>
<gene>
    <name evidence="6" type="ORF">LSINAPIS_LOCUS12883</name>
</gene>